<dbReference type="GO" id="GO:0019645">
    <property type="term" value="P:anaerobic electron transport chain"/>
    <property type="evidence" value="ECO:0007669"/>
    <property type="project" value="TreeGrafter"/>
</dbReference>
<protein>
    <recommendedName>
        <fullName evidence="3">nitrite reductase (cytochrome; ammonia-forming)</fullName>
        <ecNumber evidence="3">1.7.2.2</ecNumber>
    </recommendedName>
</protein>
<dbReference type="GO" id="GO:0030288">
    <property type="term" value="C:outer membrane-bounded periplasmic space"/>
    <property type="evidence" value="ECO:0007669"/>
    <property type="project" value="TreeGrafter"/>
</dbReference>
<evidence type="ECO:0000256" key="9">
    <source>
        <dbReference type="ARBA" id="ARBA00023004"/>
    </source>
</evidence>
<dbReference type="GO" id="GO:0020037">
    <property type="term" value="F:heme binding"/>
    <property type="evidence" value="ECO:0007669"/>
    <property type="project" value="TreeGrafter"/>
</dbReference>
<comment type="similarity">
    <text evidence="2">Belongs to the cytochrome c-552 family.</text>
</comment>
<feature type="signal peptide" evidence="11">
    <location>
        <begin position="1"/>
        <end position="30"/>
    </location>
</feature>
<name>A0A9W6LBW0_9BACT</name>
<sequence length="488" mass="54627">MRRLTPVALMIALAATATLLALGGCAPEKAQPVKTVQIPDGEIDPAVWGKAYPTEYEMWKKTEEPTPAGKSKYKRGFDADKITYDKLSEFPYMALLFNGWGFGIAYNEPRGHANMVRDQLEIDAARVKAGGVCLTCKTPYAPKLQKEMAADYYKKPFKDVLGQIPEKYKTLGVACIDCHDNKDMTLKISRGFTLGEALKTMGVDQAKLSRQEMRSLVCAQCHVTYNIPKDAEKKSVGVYFPWQGSKMGNISVENIIKQIRSDASVGEWTQTVTGFKMGFIRHPEYELFSNNSVHWKAGAACTDCHMPYTRVGAFKVSDHRVMSPLKSDMKACMQCHTEKPEWLRDQVFAIQDRIVSLMLRSGYATATVAKLFEKVHAVQAEGKQIDKALYDKAKDLYEEAFYRCVFIGAENSVGFHNPTEAMRVLGDATAFATKAEALLRQALAKAGVDVPLTVNLELNKYLENRGEHKLHFDPKVEIKDPYGVQVRF</sequence>
<dbReference type="Pfam" id="PF02335">
    <property type="entry name" value="Cytochrom_C552"/>
    <property type="match status" value="1"/>
</dbReference>
<evidence type="ECO:0000256" key="6">
    <source>
        <dbReference type="ARBA" id="ARBA00022729"/>
    </source>
</evidence>
<evidence type="ECO:0000256" key="4">
    <source>
        <dbReference type="ARBA" id="ARBA00022617"/>
    </source>
</evidence>
<dbReference type="PANTHER" id="PTHR30633">
    <property type="entry name" value="CYTOCHROME C-552 RESPIRATORY NITRITE REDUCTASE"/>
    <property type="match status" value="1"/>
</dbReference>
<keyword evidence="13" id="KW-1185">Reference proteome</keyword>
<evidence type="ECO:0000256" key="11">
    <source>
        <dbReference type="SAM" id="SignalP"/>
    </source>
</evidence>
<comment type="catalytic activity">
    <reaction evidence="10">
        <text>6 Fe(III)-[cytochrome c] + NH4(+) + 2 H2O = 6 Fe(II)-[cytochrome c] + nitrite + 8 H(+)</text>
        <dbReference type="Rhea" id="RHEA:13089"/>
        <dbReference type="Rhea" id="RHEA-COMP:10350"/>
        <dbReference type="Rhea" id="RHEA-COMP:14399"/>
        <dbReference type="ChEBI" id="CHEBI:15377"/>
        <dbReference type="ChEBI" id="CHEBI:15378"/>
        <dbReference type="ChEBI" id="CHEBI:16301"/>
        <dbReference type="ChEBI" id="CHEBI:28938"/>
        <dbReference type="ChEBI" id="CHEBI:29033"/>
        <dbReference type="ChEBI" id="CHEBI:29034"/>
        <dbReference type="EC" id="1.7.2.2"/>
    </reaction>
</comment>
<organism evidence="12 13">
    <name type="scientific">Geobacter hydrogenophilus</name>
    <dbReference type="NCBI Taxonomy" id="40983"/>
    <lineage>
        <taxon>Bacteria</taxon>
        <taxon>Pseudomonadati</taxon>
        <taxon>Thermodesulfobacteriota</taxon>
        <taxon>Desulfuromonadia</taxon>
        <taxon>Geobacterales</taxon>
        <taxon>Geobacteraceae</taxon>
        <taxon>Geobacter</taxon>
    </lineage>
</organism>
<dbReference type="EMBL" id="BSDS01000001">
    <property type="protein sequence ID" value="GLI38337.1"/>
    <property type="molecule type" value="Genomic_DNA"/>
</dbReference>
<evidence type="ECO:0000256" key="10">
    <source>
        <dbReference type="ARBA" id="ARBA00049131"/>
    </source>
</evidence>
<proteinExistence type="inferred from homology"/>
<reference evidence="12" key="1">
    <citation type="submission" date="2022-12" db="EMBL/GenBank/DDBJ databases">
        <title>Reference genome sequencing for broad-spectrum identification of bacterial and archaeal isolates by mass spectrometry.</title>
        <authorList>
            <person name="Sekiguchi Y."/>
            <person name="Tourlousse D.M."/>
        </authorList>
    </citation>
    <scope>NUCLEOTIDE SEQUENCE</scope>
    <source>
        <strain evidence="12">H2</strain>
    </source>
</reference>
<dbReference type="RefSeq" id="WP_214186549.1">
    <property type="nucleotide sequence ID" value="NZ_BSDS01000001.1"/>
</dbReference>
<keyword evidence="9" id="KW-0408">Iron</keyword>
<evidence type="ECO:0000256" key="2">
    <source>
        <dbReference type="ARBA" id="ARBA00009288"/>
    </source>
</evidence>
<dbReference type="CDD" id="cd00548">
    <property type="entry name" value="NrfA-like"/>
    <property type="match status" value="1"/>
</dbReference>
<dbReference type="SUPFAM" id="SSF48695">
    <property type="entry name" value="Multiheme cytochromes"/>
    <property type="match status" value="1"/>
</dbReference>
<evidence type="ECO:0000313" key="12">
    <source>
        <dbReference type="EMBL" id="GLI38337.1"/>
    </source>
</evidence>
<feature type="chain" id="PRO_5040731371" description="nitrite reductase (cytochrome; ammonia-forming)" evidence="11">
    <location>
        <begin position="31"/>
        <end position="488"/>
    </location>
</feature>
<evidence type="ECO:0000313" key="13">
    <source>
        <dbReference type="Proteomes" id="UP001144352"/>
    </source>
</evidence>
<keyword evidence="7" id="KW-0106">Calcium</keyword>
<evidence type="ECO:0000256" key="7">
    <source>
        <dbReference type="ARBA" id="ARBA00022837"/>
    </source>
</evidence>
<accession>A0A9W6LBW0</accession>
<dbReference type="GO" id="GO:0042279">
    <property type="term" value="F:nitrite reductase (cytochrome, ammonia-forming) activity"/>
    <property type="evidence" value="ECO:0007669"/>
    <property type="project" value="UniProtKB-EC"/>
</dbReference>
<dbReference type="PIRSF" id="PIRSF000243">
    <property type="entry name" value="Cyt_c552"/>
    <property type="match status" value="1"/>
</dbReference>
<dbReference type="PANTHER" id="PTHR30633:SF0">
    <property type="entry name" value="CYTOCHROME C-552"/>
    <property type="match status" value="1"/>
</dbReference>
<evidence type="ECO:0000256" key="3">
    <source>
        <dbReference type="ARBA" id="ARBA00011887"/>
    </source>
</evidence>
<dbReference type="Gene3D" id="1.10.1130.10">
    <property type="entry name" value="Flavocytochrome C3, Chain A"/>
    <property type="match status" value="1"/>
</dbReference>
<dbReference type="GO" id="GO:0046872">
    <property type="term" value="F:metal ion binding"/>
    <property type="evidence" value="ECO:0007669"/>
    <property type="project" value="UniProtKB-KW"/>
</dbReference>
<keyword evidence="5" id="KW-0479">Metal-binding</keyword>
<evidence type="ECO:0000256" key="8">
    <source>
        <dbReference type="ARBA" id="ARBA00023002"/>
    </source>
</evidence>
<comment type="subcellular location">
    <subcellularLocation>
        <location evidence="1">Cell envelope</location>
    </subcellularLocation>
</comment>
<dbReference type="Proteomes" id="UP001144352">
    <property type="component" value="Unassembled WGS sequence"/>
</dbReference>
<evidence type="ECO:0000256" key="5">
    <source>
        <dbReference type="ARBA" id="ARBA00022723"/>
    </source>
</evidence>
<dbReference type="PROSITE" id="PS51257">
    <property type="entry name" value="PROKAR_LIPOPROTEIN"/>
    <property type="match status" value="1"/>
</dbReference>
<dbReference type="InterPro" id="IPR003321">
    <property type="entry name" value="Cyt_c552"/>
</dbReference>
<evidence type="ECO:0000256" key="1">
    <source>
        <dbReference type="ARBA" id="ARBA00004196"/>
    </source>
</evidence>
<gene>
    <name evidence="12" type="primary">nrfA</name>
    <name evidence="12" type="ORF">GHYDROH2_18380</name>
</gene>
<dbReference type="Gene3D" id="1.20.140.10">
    <property type="entry name" value="Butyryl-CoA Dehydrogenase, subunit A, domain 3"/>
    <property type="match status" value="1"/>
</dbReference>
<keyword evidence="4" id="KW-0349">Heme</keyword>
<dbReference type="AlphaFoldDB" id="A0A9W6LBW0"/>
<keyword evidence="8" id="KW-0560">Oxidoreductase</keyword>
<keyword evidence="6 11" id="KW-0732">Signal</keyword>
<dbReference type="EC" id="1.7.2.2" evidence="3"/>
<dbReference type="InterPro" id="IPR036280">
    <property type="entry name" value="Multihaem_cyt_sf"/>
</dbReference>
<comment type="caution">
    <text evidence="12">The sequence shown here is derived from an EMBL/GenBank/DDBJ whole genome shotgun (WGS) entry which is preliminary data.</text>
</comment>